<dbReference type="Proteomes" id="UP000604046">
    <property type="component" value="Unassembled WGS sequence"/>
</dbReference>
<keyword evidence="2" id="KW-1185">Reference proteome</keyword>
<dbReference type="OrthoDB" id="432577at2759"/>
<sequence length="195" mass="20990">MPSRVSSAQGDSLLHRSKSSLQEFAAAAAANDADHRLDLDALVQRLRACGARGEDADYISQLFDVWAAPGVNGKLLSVSDFLQRFLEVARRLPGKQCGAPCEGGLPPGSEPLEREVVRLVSRDGTGNWAGKAKELCKSFPGTSAESLEALWHRLAPTIKKVIEGDQPMACGHSCSTCPTKHECQVHDAIKDIEDL</sequence>
<comment type="caution">
    <text evidence="1">The sequence shown here is derived from an EMBL/GenBank/DDBJ whole genome shotgun (WGS) entry which is preliminary data.</text>
</comment>
<name>A0A812L0D8_9DINO</name>
<gene>
    <name evidence="1" type="ORF">SNAT2548_LOCUS10596</name>
</gene>
<dbReference type="AlphaFoldDB" id="A0A812L0D8"/>
<dbReference type="EMBL" id="CAJNDS010000879">
    <property type="protein sequence ID" value="CAE7239142.1"/>
    <property type="molecule type" value="Genomic_DNA"/>
</dbReference>
<protein>
    <submittedName>
        <fullName evidence="1">Uncharacterized protein</fullName>
    </submittedName>
</protein>
<proteinExistence type="predicted"/>
<accession>A0A812L0D8</accession>
<evidence type="ECO:0000313" key="1">
    <source>
        <dbReference type="EMBL" id="CAE7239142.1"/>
    </source>
</evidence>
<organism evidence="1 2">
    <name type="scientific">Symbiodinium natans</name>
    <dbReference type="NCBI Taxonomy" id="878477"/>
    <lineage>
        <taxon>Eukaryota</taxon>
        <taxon>Sar</taxon>
        <taxon>Alveolata</taxon>
        <taxon>Dinophyceae</taxon>
        <taxon>Suessiales</taxon>
        <taxon>Symbiodiniaceae</taxon>
        <taxon>Symbiodinium</taxon>
    </lineage>
</organism>
<evidence type="ECO:0000313" key="2">
    <source>
        <dbReference type="Proteomes" id="UP000604046"/>
    </source>
</evidence>
<reference evidence="1" key="1">
    <citation type="submission" date="2021-02" db="EMBL/GenBank/DDBJ databases">
        <authorList>
            <person name="Dougan E. K."/>
            <person name="Rhodes N."/>
            <person name="Thang M."/>
            <person name="Chan C."/>
        </authorList>
    </citation>
    <scope>NUCLEOTIDE SEQUENCE</scope>
</reference>